<sequence>MAKEKKGVRLDHISKIYQDPKSGKDFYAVHDVSLDIAPGEFVTLLGPSGCGKTTILRMIAGFESPDEGEIYLGDEPINELTPNKRDTAMVFQSYALLPHYNIFDNVAYGLKLRKVPKEEIREKVKNILGLVGLQGMEERMTNQLSGGQQQRVALARALVLEPGVLLFDEPLSNLDAKLRVDMRNEIRRIQQEAGITAIYVTHDQSEAMALSDNIIVMKRGVVEQVGDPQTIYHRPVNEFVADFIGESNFLHGTLTTSDGSQGIANIEGYDVPLDNVEHLSEGDACTLVLRPEAAKLADQGVLPCEVILSRFMGNYHNYHVKVGDTLVKITDFNPKTHKVYEVGDKAFVAFTPADVHVL</sequence>
<dbReference type="FunFam" id="3.40.50.300:FF:000042">
    <property type="entry name" value="Maltose/maltodextrin ABC transporter, ATP-binding protein"/>
    <property type="match status" value="1"/>
</dbReference>
<evidence type="ECO:0000313" key="6">
    <source>
        <dbReference type="Proteomes" id="UP000310263"/>
    </source>
</evidence>
<dbReference type="PANTHER" id="PTHR42781:SF4">
    <property type="entry name" value="SPERMIDINE_PUTRESCINE IMPORT ATP-BINDING PROTEIN POTA"/>
    <property type="match status" value="1"/>
</dbReference>
<protein>
    <submittedName>
        <fullName evidence="5">ABC transporter ATP-binding protein</fullName>
    </submittedName>
</protein>
<dbReference type="PROSITE" id="PS00211">
    <property type="entry name" value="ABC_TRANSPORTER_1"/>
    <property type="match status" value="1"/>
</dbReference>
<name>A0A4S2EYV8_9ACTN</name>
<dbReference type="EMBL" id="SRYE01000004">
    <property type="protein sequence ID" value="TGY61689.1"/>
    <property type="molecule type" value="Genomic_DNA"/>
</dbReference>
<evidence type="ECO:0000259" key="4">
    <source>
        <dbReference type="PROSITE" id="PS50893"/>
    </source>
</evidence>
<dbReference type="InterPro" id="IPR050093">
    <property type="entry name" value="ABC_SmlMolc_Importer"/>
</dbReference>
<evidence type="ECO:0000256" key="1">
    <source>
        <dbReference type="ARBA" id="ARBA00022448"/>
    </source>
</evidence>
<dbReference type="PANTHER" id="PTHR42781">
    <property type="entry name" value="SPERMIDINE/PUTRESCINE IMPORT ATP-BINDING PROTEIN POTA"/>
    <property type="match status" value="1"/>
</dbReference>
<proteinExistence type="predicted"/>
<evidence type="ECO:0000256" key="2">
    <source>
        <dbReference type="ARBA" id="ARBA00022741"/>
    </source>
</evidence>
<comment type="caution">
    <text evidence="5">The sequence shown here is derived from an EMBL/GenBank/DDBJ whole genome shotgun (WGS) entry which is preliminary data.</text>
</comment>
<gene>
    <name evidence="5" type="ORF">E5334_06680</name>
</gene>
<keyword evidence="2" id="KW-0547">Nucleotide-binding</keyword>
<keyword evidence="1" id="KW-0813">Transport</keyword>
<accession>A0A4S2EYV8</accession>
<dbReference type="Pfam" id="PF08402">
    <property type="entry name" value="TOBE_2"/>
    <property type="match status" value="1"/>
</dbReference>
<dbReference type="GO" id="GO:0140359">
    <property type="term" value="F:ABC-type transporter activity"/>
    <property type="evidence" value="ECO:0007669"/>
    <property type="project" value="UniProtKB-ARBA"/>
</dbReference>
<dbReference type="InterPro" id="IPR008995">
    <property type="entry name" value="Mo/tungstate-bd_C_term_dom"/>
</dbReference>
<dbReference type="InterPro" id="IPR017871">
    <property type="entry name" value="ABC_transporter-like_CS"/>
</dbReference>
<dbReference type="Gene3D" id="2.40.50.100">
    <property type="match status" value="1"/>
</dbReference>
<organism evidence="5 6">
    <name type="scientific">Muricaecibacterium torontonense</name>
    <dbReference type="NCBI Taxonomy" id="3032871"/>
    <lineage>
        <taxon>Bacteria</taxon>
        <taxon>Bacillati</taxon>
        <taxon>Actinomycetota</taxon>
        <taxon>Coriobacteriia</taxon>
        <taxon>Coriobacteriales</taxon>
        <taxon>Atopobiaceae</taxon>
        <taxon>Muricaecibacterium</taxon>
    </lineage>
</organism>
<evidence type="ECO:0000256" key="3">
    <source>
        <dbReference type="ARBA" id="ARBA00022840"/>
    </source>
</evidence>
<dbReference type="Proteomes" id="UP000310263">
    <property type="component" value="Unassembled WGS sequence"/>
</dbReference>
<dbReference type="GO" id="GO:0016887">
    <property type="term" value="F:ATP hydrolysis activity"/>
    <property type="evidence" value="ECO:0007669"/>
    <property type="project" value="InterPro"/>
</dbReference>
<dbReference type="GO" id="GO:0005524">
    <property type="term" value="F:ATP binding"/>
    <property type="evidence" value="ECO:0007669"/>
    <property type="project" value="UniProtKB-KW"/>
</dbReference>
<dbReference type="InterPro" id="IPR003593">
    <property type="entry name" value="AAA+_ATPase"/>
</dbReference>
<dbReference type="PROSITE" id="PS50893">
    <property type="entry name" value="ABC_TRANSPORTER_2"/>
    <property type="match status" value="1"/>
</dbReference>
<dbReference type="SUPFAM" id="SSF50331">
    <property type="entry name" value="MOP-like"/>
    <property type="match status" value="1"/>
</dbReference>
<evidence type="ECO:0000313" key="5">
    <source>
        <dbReference type="EMBL" id="TGY61689.1"/>
    </source>
</evidence>
<dbReference type="SMART" id="SM00382">
    <property type="entry name" value="AAA"/>
    <property type="match status" value="1"/>
</dbReference>
<dbReference type="InterPro" id="IPR027417">
    <property type="entry name" value="P-loop_NTPase"/>
</dbReference>
<dbReference type="OrthoDB" id="3180400at2"/>
<keyword evidence="3 5" id="KW-0067">ATP-binding</keyword>
<dbReference type="Gene3D" id="3.40.50.300">
    <property type="entry name" value="P-loop containing nucleotide triphosphate hydrolases"/>
    <property type="match status" value="1"/>
</dbReference>
<dbReference type="RefSeq" id="WP_136012822.1">
    <property type="nucleotide sequence ID" value="NZ_SRYE01000004.1"/>
</dbReference>
<dbReference type="AlphaFoldDB" id="A0A4S2EYV8"/>
<dbReference type="InterPro" id="IPR013611">
    <property type="entry name" value="Transp-assoc_OB_typ2"/>
</dbReference>
<keyword evidence="6" id="KW-1185">Reference proteome</keyword>
<dbReference type="Pfam" id="PF00005">
    <property type="entry name" value="ABC_tran"/>
    <property type="match status" value="1"/>
</dbReference>
<dbReference type="GO" id="GO:0043190">
    <property type="term" value="C:ATP-binding cassette (ABC) transporter complex"/>
    <property type="evidence" value="ECO:0007669"/>
    <property type="project" value="InterPro"/>
</dbReference>
<feature type="domain" description="ABC transporter" evidence="4">
    <location>
        <begin position="8"/>
        <end position="244"/>
    </location>
</feature>
<dbReference type="InterPro" id="IPR003439">
    <property type="entry name" value="ABC_transporter-like_ATP-bd"/>
</dbReference>
<dbReference type="SUPFAM" id="SSF52540">
    <property type="entry name" value="P-loop containing nucleoside triphosphate hydrolases"/>
    <property type="match status" value="1"/>
</dbReference>
<reference evidence="5 6" key="1">
    <citation type="submission" date="2019-04" db="EMBL/GenBank/DDBJ databases">
        <title>Microbes associate with the intestines of laboratory mice.</title>
        <authorList>
            <person name="Navarre W."/>
            <person name="Wong E."/>
            <person name="Huang K."/>
            <person name="Tropini C."/>
            <person name="Ng K."/>
            <person name="Yu B."/>
        </authorList>
    </citation>
    <scope>NUCLEOTIDE SEQUENCE [LARGE SCALE GENOMIC DNA]</scope>
    <source>
        <strain evidence="5 6">NM07_P-09</strain>
    </source>
</reference>